<dbReference type="InterPro" id="IPR001138">
    <property type="entry name" value="Zn2Cys6_DnaBD"/>
</dbReference>
<dbReference type="EMBL" id="MDYQ01000031">
    <property type="protein sequence ID" value="PRP86418.1"/>
    <property type="molecule type" value="Genomic_DNA"/>
</dbReference>
<dbReference type="InterPro" id="IPR036864">
    <property type="entry name" value="Zn2-C6_fun-type_DNA-bd_sf"/>
</dbReference>
<evidence type="ECO:0000256" key="1">
    <source>
        <dbReference type="SAM" id="MobiDB-lite"/>
    </source>
</evidence>
<protein>
    <recommendedName>
        <fullName evidence="2">Zn(2)-C6 fungal-type domain-containing protein</fullName>
    </recommendedName>
</protein>
<dbReference type="CDD" id="cd00067">
    <property type="entry name" value="GAL4"/>
    <property type="match status" value="1"/>
</dbReference>
<dbReference type="GO" id="GO:0000981">
    <property type="term" value="F:DNA-binding transcription factor activity, RNA polymerase II-specific"/>
    <property type="evidence" value="ECO:0007669"/>
    <property type="project" value="InterPro"/>
</dbReference>
<dbReference type="SUPFAM" id="SSF57701">
    <property type="entry name" value="Zn2/Cys6 DNA-binding domain"/>
    <property type="match status" value="1"/>
</dbReference>
<dbReference type="PROSITE" id="PS00463">
    <property type="entry name" value="ZN2_CY6_FUNGAL_1"/>
    <property type="match status" value="1"/>
</dbReference>
<evidence type="ECO:0000313" key="4">
    <source>
        <dbReference type="Proteomes" id="UP000241769"/>
    </source>
</evidence>
<dbReference type="SMART" id="SM00066">
    <property type="entry name" value="GAL4"/>
    <property type="match status" value="1"/>
</dbReference>
<dbReference type="OrthoDB" id="1555531at2759"/>
<evidence type="ECO:0000259" key="2">
    <source>
        <dbReference type="PROSITE" id="PS50048"/>
    </source>
</evidence>
<proteinExistence type="predicted"/>
<dbReference type="Pfam" id="PF00172">
    <property type="entry name" value="Zn_clus"/>
    <property type="match status" value="1"/>
</dbReference>
<name>A0A2P6NRB3_9EUKA</name>
<dbReference type="AlphaFoldDB" id="A0A2P6NRB3"/>
<organism evidence="3 4">
    <name type="scientific">Planoprotostelium fungivorum</name>
    <dbReference type="NCBI Taxonomy" id="1890364"/>
    <lineage>
        <taxon>Eukaryota</taxon>
        <taxon>Amoebozoa</taxon>
        <taxon>Evosea</taxon>
        <taxon>Variosea</taxon>
        <taxon>Cavosteliida</taxon>
        <taxon>Cavosteliaceae</taxon>
        <taxon>Planoprotostelium</taxon>
    </lineage>
</organism>
<sequence length="278" mass="30966">MQSGTQRKARPGACLSCKSSHVSCDNGRPCGRCIRLGRECVTKPNKRARNNSSDGFDAGEHSSPLSGSQSELEVFGGFVFTPTIDTNQGWFQMPEETNNRIASHSQVVDKLIFTPPTCLTDKSTAGNLAEGVRLFVERAKIIDRNELTYRLANARRHIDESPIPCILLDGFSKLRYVNSAFQTLTNLPYPLEHTTLLDVFDFSVNAIRLLSWVSFTSHSQKVIPCYLKIWSPGTDFKTQQRHGQTYVEGVLWMESEIGNGQVPYCSSMYFMPSPGAVS</sequence>
<feature type="region of interest" description="Disordered" evidence="1">
    <location>
        <begin position="45"/>
        <end position="69"/>
    </location>
</feature>
<dbReference type="InParanoid" id="A0A2P6NRB3"/>
<accession>A0A2P6NRB3</accession>
<dbReference type="Gene3D" id="4.10.240.10">
    <property type="entry name" value="Zn(2)-C6 fungal-type DNA-binding domain"/>
    <property type="match status" value="1"/>
</dbReference>
<dbReference type="GO" id="GO:0008270">
    <property type="term" value="F:zinc ion binding"/>
    <property type="evidence" value="ECO:0007669"/>
    <property type="project" value="InterPro"/>
</dbReference>
<reference evidence="3 4" key="1">
    <citation type="journal article" date="2018" name="Genome Biol. Evol.">
        <title>Multiple Roots of Fruiting Body Formation in Amoebozoa.</title>
        <authorList>
            <person name="Hillmann F."/>
            <person name="Forbes G."/>
            <person name="Novohradska S."/>
            <person name="Ferling I."/>
            <person name="Riege K."/>
            <person name="Groth M."/>
            <person name="Westermann M."/>
            <person name="Marz M."/>
            <person name="Spaller T."/>
            <person name="Winckler T."/>
            <person name="Schaap P."/>
            <person name="Glockner G."/>
        </authorList>
    </citation>
    <scope>NUCLEOTIDE SEQUENCE [LARGE SCALE GENOMIC DNA]</scope>
    <source>
        <strain evidence="3 4">Jena</strain>
    </source>
</reference>
<evidence type="ECO:0000313" key="3">
    <source>
        <dbReference type="EMBL" id="PRP86418.1"/>
    </source>
</evidence>
<dbReference type="PROSITE" id="PS50048">
    <property type="entry name" value="ZN2_CY6_FUNGAL_2"/>
    <property type="match status" value="1"/>
</dbReference>
<feature type="domain" description="Zn(2)-C6 fungal-type" evidence="2">
    <location>
        <begin position="13"/>
        <end position="42"/>
    </location>
</feature>
<keyword evidence="4" id="KW-1185">Reference proteome</keyword>
<dbReference type="Proteomes" id="UP000241769">
    <property type="component" value="Unassembled WGS sequence"/>
</dbReference>
<gene>
    <name evidence="3" type="ORF">PROFUN_05337</name>
</gene>
<comment type="caution">
    <text evidence="3">The sequence shown here is derived from an EMBL/GenBank/DDBJ whole genome shotgun (WGS) entry which is preliminary data.</text>
</comment>